<comment type="subcellular location">
    <subcellularLocation>
        <location evidence="3">Cytoplasm</location>
    </subcellularLocation>
</comment>
<evidence type="ECO:0000256" key="3">
    <source>
        <dbReference type="HAMAP-Rule" id="MF_01151"/>
    </source>
</evidence>
<keyword evidence="3" id="KW-0963">Cytoplasm</keyword>
<dbReference type="InterPro" id="IPR009012">
    <property type="entry name" value="GrpE_head"/>
</dbReference>
<dbReference type="EMBL" id="AP027081">
    <property type="protein sequence ID" value="BDU75967.1"/>
    <property type="molecule type" value="Genomic_DNA"/>
</dbReference>
<comment type="function">
    <text evidence="3 4">Participates actively in the response to hyperosmotic and heat shock by preventing the aggregation of stress-denatured proteins, in association with DnaK and GrpE. It is the nucleotide exchange factor for DnaK and may function as a thermosensor. Unfolded proteins bind initially to DnaJ; upon interaction with the DnaJ-bound protein, DnaK hydrolyzes its bound ATP, resulting in the formation of a stable complex. GrpE releases ADP from DnaK; ATP binding to DnaK triggers the release of the substrate protein, thus completing the reaction cycle. Several rounds of ATP-dependent interactions between DnaJ, DnaK and GrpE are required for fully efficient folding.</text>
</comment>
<feature type="compositionally biased region" description="Polar residues" evidence="7">
    <location>
        <begin position="1"/>
        <end position="13"/>
    </location>
</feature>
<dbReference type="Gene3D" id="3.90.20.20">
    <property type="match status" value="1"/>
</dbReference>
<comment type="similarity">
    <text evidence="1 3 5">Belongs to the GrpE family.</text>
</comment>
<evidence type="ECO:0000313" key="8">
    <source>
        <dbReference type="EMBL" id="BDU75967.1"/>
    </source>
</evidence>
<dbReference type="GO" id="GO:0042803">
    <property type="term" value="F:protein homodimerization activity"/>
    <property type="evidence" value="ECO:0007669"/>
    <property type="project" value="InterPro"/>
</dbReference>
<feature type="coiled-coil region" evidence="6">
    <location>
        <begin position="72"/>
        <end position="99"/>
    </location>
</feature>
<dbReference type="GO" id="GO:0005737">
    <property type="term" value="C:cytoplasm"/>
    <property type="evidence" value="ECO:0007669"/>
    <property type="project" value="UniProtKB-SubCell"/>
</dbReference>
<dbReference type="AlphaFoldDB" id="A0AA48KD47"/>
<dbReference type="GO" id="GO:0051087">
    <property type="term" value="F:protein-folding chaperone binding"/>
    <property type="evidence" value="ECO:0007669"/>
    <property type="project" value="InterPro"/>
</dbReference>
<proteinExistence type="inferred from homology"/>
<keyword evidence="6" id="KW-0175">Coiled coil</keyword>
<dbReference type="PRINTS" id="PR00773">
    <property type="entry name" value="GRPEPROTEIN"/>
</dbReference>
<dbReference type="PANTHER" id="PTHR21237:SF23">
    <property type="entry name" value="GRPE PROTEIN HOMOLOG, MITOCHONDRIAL"/>
    <property type="match status" value="1"/>
</dbReference>
<keyword evidence="2 3" id="KW-0143">Chaperone</keyword>
<comment type="subunit">
    <text evidence="3">Homodimer.</text>
</comment>
<protein>
    <recommendedName>
        <fullName evidence="3 4">Protein GrpE</fullName>
    </recommendedName>
    <alternativeName>
        <fullName evidence="3">HSP-70 cofactor</fullName>
    </alternativeName>
</protein>
<dbReference type="KEGG" id="msea:METESE_09250"/>
<sequence>MADQKPNPSQDLSPGTVPPENDLTMELNLEEFGEGQDLQALADEAADGLEAASTAKAAPAGGQGSGDVDAEIVRLKARVEALERAENEHKDKHHRLLADFANHRNRVGRETQLAVTLAERKLLLEILPVMDSFERCVAATYASVEDFHNGVVLIHRQMQEALRKAGVEPVELQVGDPFDAQHAEALTTTAQPSLPDGSVAAIFERGYTHRDQLLRPARVVVNNHPDPDATAS</sequence>
<organism evidence="8 9">
    <name type="scientific">Mesoterricola sediminis</name>
    <dbReference type="NCBI Taxonomy" id="2927980"/>
    <lineage>
        <taxon>Bacteria</taxon>
        <taxon>Pseudomonadati</taxon>
        <taxon>Acidobacteriota</taxon>
        <taxon>Holophagae</taxon>
        <taxon>Holophagales</taxon>
        <taxon>Holophagaceae</taxon>
        <taxon>Mesoterricola</taxon>
    </lineage>
</organism>
<dbReference type="HAMAP" id="MF_01151">
    <property type="entry name" value="GrpE"/>
    <property type="match status" value="1"/>
</dbReference>
<dbReference type="InterPro" id="IPR013805">
    <property type="entry name" value="GrpE_CC"/>
</dbReference>
<dbReference type="GO" id="GO:0051082">
    <property type="term" value="F:unfolded protein binding"/>
    <property type="evidence" value="ECO:0007669"/>
    <property type="project" value="TreeGrafter"/>
</dbReference>
<dbReference type="GO" id="GO:0006457">
    <property type="term" value="P:protein folding"/>
    <property type="evidence" value="ECO:0007669"/>
    <property type="project" value="InterPro"/>
</dbReference>
<accession>A0AA48KD47</accession>
<evidence type="ECO:0000256" key="2">
    <source>
        <dbReference type="ARBA" id="ARBA00023186"/>
    </source>
</evidence>
<evidence type="ECO:0000256" key="6">
    <source>
        <dbReference type="SAM" id="Coils"/>
    </source>
</evidence>
<evidence type="ECO:0000313" key="9">
    <source>
        <dbReference type="Proteomes" id="UP001228113"/>
    </source>
</evidence>
<evidence type="ECO:0000256" key="7">
    <source>
        <dbReference type="SAM" id="MobiDB-lite"/>
    </source>
</evidence>
<dbReference type="InterPro" id="IPR000740">
    <property type="entry name" value="GrpE"/>
</dbReference>
<name>A0AA48KD47_9BACT</name>
<evidence type="ECO:0000256" key="4">
    <source>
        <dbReference type="RuleBase" id="RU000639"/>
    </source>
</evidence>
<dbReference type="GO" id="GO:0000774">
    <property type="term" value="F:adenyl-nucleotide exchange factor activity"/>
    <property type="evidence" value="ECO:0007669"/>
    <property type="project" value="InterPro"/>
</dbReference>
<dbReference type="PANTHER" id="PTHR21237">
    <property type="entry name" value="GRPE PROTEIN"/>
    <property type="match status" value="1"/>
</dbReference>
<dbReference type="SUPFAM" id="SSF51064">
    <property type="entry name" value="Head domain of nucleotide exchange factor GrpE"/>
    <property type="match status" value="1"/>
</dbReference>
<evidence type="ECO:0000256" key="1">
    <source>
        <dbReference type="ARBA" id="ARBA00009054"/>
    </source>
</evidence>
<dbReference type="PROSITE" id="PS01071">
    <property type="entry name" value="GRPE"/>
    <property type="match status" value="1"/>
</dbReference>
<dbReference type="Proteomes" id="UP001228113">
    <property type="component" value="Chromosome"/>
</dbReference>
<gene>
    <name evidence="3" type="primary">grpE</name>
    <name evidence="8" type="ORF">METESE_09250</name>
</gene>
<keyword evidence="9" id="KW-1185">Reference proteome</keyword>
<dbReference type="SUPFAM" id="SSF58014">
    <property type="entry name" value="Coiled-coil domain of nucleotide exchange factor GrpE"/>
    <property type="match status" value="1"/>
</dbReference>
<evidence type="ECO:0000256" key="5">
    <source>
        <dbReference type="RuleBase" id="RU004478"/>
    </source>
</evidence>
<dbReference type="CDD" id="cd00446">
    <property type="entry name" value="GrpE"/>
    <property type="match status" value="1"/>
</dbReference>
<dbReference type="Gene3D" id="2.30.22.10">
    <property type="entry name" value="Head domain of nucleotide exchange factor GrpE"/>
    <property type="match status" value="1"/>
</dbReference>
<keyword evidence="3 4" id="KW-0346">Stress response</keyword>
<reference evidence="8" key="1">
    <citation type="journal article" date="2023" name="Int. J. Syst. Evol. Microbiol.">
        <title>Mesoterricola silvestris gen. nov., sp. nov., Mesoterricola sediminis sp. nov., Geothrix oryzae sp. nov., Geothrix edaphica sp. nov., Geothrix rubra sp. nov., and Geothrix limicola sp. nov., six novel members of Acidobacteriota isolated from soils.</title>
        <authorList>
            <person name="Itoh H."/>
            <person name="Sugisawa Y."/>
            <person name="Mise K."/>
            <person name="Xu Z."/>
            <person name="Kuniyasu M."/>
            <person name="Ushijima N."/>
            <person name="Kawano K."/>
            <person name="Kobayashi E."/>
            <person name="Shiratori Y."/>
            <person name="Masuda Y."/>
            <person name="Senoo K."/>
        </authorList>
    </citation>
    <scope>NUCLEOTIDE SEQUENCE</scope>
    <source>
        <strain evidence="8">W786</strain>
    </source>
</reference>
<feature type="region of interest" description="Disordered" evidence="7">
    <location>
        <begin position="1"/>
        <end position="22"/>
    </location>
</feature>
<dbReference type="Pfam" id="PF01025">
    <property type="entry name" value="GrpE"/>
    <property type="match status" value="1"/>
</dbReference>